<protein>
    <submittedName>
        <fullName evidence="1">Uncharacterized protein</fullName>
    </submittedName>
</protein>
<organism evidence="1 2">
    <name type="scientific">Brachionus plicatilis</name>
    <name type="common">Marine rotifer</name>
    <name type="synonym">Brachionus muelleri</name>
    <dbReference type="NCBI Taxonomy" id="10195"/>
    <lineage>
        <taxon>Eukaryota</taxon>
        <taxon>Metazoa</taxon>
        <taxon>Spiralia</taxon>
        <taxon>Gnathifera</taxon>
        <taxon>Rotifera</taxon>
        <taxon>Eurotatoria</taxon>
        <taxon>Monogononta</taxon>
        <taxon>Pseudotrocha</taxon>
        <taxon>Ploima</taxon>
        <taxon>Brachionidae</taxon>
        <taxon>Brachionus</taxon>
    </lineage>
</organism>
<accession>A0A3M7R3R6</accession>
<keyword evidence="2" id="KW-1185">Reference proteome</keyword>
<dbReference type="Proteomes" id="UP000276133">
    <property type="component" value="Unassembled WGS sequence"/>
</dbReference>
<gene>
    <name evidence="1" type="ORF">BpHYR1_009030</name>
</gene>
<proteinExistence type="predicted"/>
<reference evidence="1 2" key="1">
    <citation type="journal article" date="2018" name="Sci. Rep.">
        <title>Genomic signatures of local adaptation to the degree of environmental predictability in rotifers.</title>
        <authorList>
            <person name="Franch-Gras L."/>
            <person name="Hahn C."/>
            <person name="Garcia-Roger E.M."/>
            <person name="Carmona M.J."/>
            <person name="Serra M."/>
            <person name="Gomez A."/>
        </authorList>
    </citation>
    <scope>NUCLEOTIDE SEQUENCE [LARGE SCALE GENOMIC DNA]</scope>
    <source>
        <strain evidence="1">HYR1</strain>
    </source>
</reference>
<name>A0A3M7R3R6_BRAPC</name>
<evidence type="ECO:0000313" key="1">
    <source>
        <dbReference type="EMBL" id="RNA18021.1"/>
    </source>
</evidence>
<comment type="caution">
    <text evidence="1">The sequence shown here is derived from an EMBL/GenBank/DDBJ whole genome shotgun (WGS) entry which is preliminary data.</text>
</comment>
<dbReference type="EMBL" id="REGN01004319">
    <property type="protein sequence ID" value="RNA18021.1"/>
    <property type="molecule type" value="Genomic_DNA"/>
</dbReference>
<dbReference type="AlphaFoldDB" id="A0A3M7R3R6"/>
<sequence>MVFENFLNFLTREKVVNFISLIATCFDSKKIHRCCMHRTNFELIKTNGSTDNKFHKRERFEINFKRSKYKLA</sequence>
<evidence type="ECO:0000313" key="2">
    <source>
        <dbReference type="Proteomes" id="UP000276133"/>
    </source>
</evidence>